<name>A0A1P8JV60_9BURK</name>
<reference evidence="1 2" key="1">
    <citation type="submission" date="2017-01" db="EMBL/GenBank/DDBJ databases">
        <authorList>
            <person name="Mah S.A."/>
            <person name="Swanson W.J."/>
            <person name="Moy G.W."/>
            <person name="Vacquier V.D."/>
        </authorList>
    </citation>
    <scope>NUCLEOTIDE SEQUENCE [LARGE SCALE GENOMIC DNA]</scope>
    <source>
        <strain evidence="1 2">DCY110</strain>
    </source>
</reference>
<dbReference type="Proteomes" id="UP000186609">
    <property type="component" value="Chromosome"/>
</dbReference>
<evidence type="ECO:0000313" key="2">
    <source>
        <dbReference type="Proteomes" id="UP000186609"/>
    </source>
</evidence>
<keyword evidence="2" id="KW-1185">Reference proteome</keyword>
<protein>
    <submittedName>
        <fullName evidence="1">Uncharacterized protein</fullName>
    </submittedName>
</protein>
<accession>A0A1P8JV60</accession>
<dbReference type="KEGG" id="rhy:RD110_10910"/>
<gene>
    <name evidence="1" type="ORF">RD110_10910</name>
</gene>
<dbReference type="AlphaFoldDB" id="A0A1P8JV60"/>
<dbReference type="EMBL" id="CP019236">
    <property type="protein sequence ID" value="APW37637.1"/>
    <property type="molecule type" value="Genomic_DNA"/>
</dbReference>
<evidence type="ECO:0000313" key="1">
    <source>
        <dbReference type="EMBL" id="APW37637.1"/>
    </source>
</evidence>
<proteinExistence type="predicted"/>
<organism evidence="1 2">
    <name type="scientific">Rhodoferax koreensis</name>
    <dbReference type="NCBI Taxonomy" id="1842727"/>
    <lineage>
        <taxon>Bacteria</taxon>
        <taxon>Pseudomonadati</taxon>
        <taxon>Pseudomonadota</taxon>
        <taxon>Betaproteobacteria</taxon>
        <taxon>Burkholderiales</taxon>
        <taxon>Comamonadaceae</taxon>
        <taxon>Rhodoferax</taxon>
    </lineage>
</organism>
<dbReference type="RefSeq" id="WP_076199359.1">
    <property type="nucleotide sequence ID" value="NZ_CP019236.1"/>
</dbReference>
<dbReference type="OrthoDB" id="9011013at2"/>
<sequence>MNCKPGDLALCIKGEQEGKTCEIISLGDAYKEKATGQFLQGWLISFPRSVKWGQPNGWDSATEGWYPDAWLKPLRDPGPGAVDETLREREVA</sequence>
<dbReference type="STRING" id="1842727.RD110_10910"/>